<evidence type="ECO:0000313" key="2">
    <source>
        <dbReference type="Proteomes" id="UP000192247"/>
    </source>
</evidence>
<dbReference type="InParanoid" id="A0A1V9XDM1"/>
<dbReference type="PANTHER" id="PTHR20921">
    <property type="entry name" value="TRANSMEMBRANE PROTEIN 222"/>
    <property type="match status" value="1"/>
</dbReference>
<comment type="caution">
    <text evidence="1">The sequence shown here is derived from an EMBL/GenBank/DDBJ whole genome shotgun (WGS) entry which is preliminary data.</text>
</comment>
<proteinExistence type="predicted"/>
<sequence>MLASYILKEPPTTPRLGSNSDLLEDSSQLGFKIHCGQSCRLHHNGHTRQALVDTPSLLTASLRGVNTASLISNGVKVGWDEAVTRAAETYRGRPHNLFCDNCHSHVATALNQCAYDETYFPLNALEKFEEESSFSGRSDKQR</sequence>
<name>A0A1V9XDM1_9ACAR</name>
<accession>A0A1V9XDM1</accession>
<evidence type="ECO:0000313" key="1">
    <source>
        <dbReference type="EMBL" id="OQR71650.1"/>
    </source>
</evidence>
<dbReference type="Pfam" id="PF05608">
    <property type="entry name" value="RTE1"/>
    <property type="match status" value="1"/>
</dbReference>
<dbReference type="STRING" id="418985.A0A1V9XDM1"/>
<keyword evidence="1" id="KW-0812">Transmembrane</keyword>
<dbReference type="InterPro" id="IPR008496">
    <property type="entry name" value="TMEM222/RTE1"/>
</dbReference>
<dbReference type="OrthoDB" id="267284at2759"/>
<dbReference type="Proteomes" id="UP000192247">
    <property type="component" value="Unassembled WGS sequence"/>
</dbReference>
<keyword evidence="2" id="KW-1185">Reference proteome</keyword>
<protein>
    <submittedName>
        <fullName evidence="1">Transmembrane protein-like</fullName>
    </submittedName>
</protein>
<dbReference type="AlphaFoldDB" id="A0A1V9XDM1"/>
<reference evidence="1 2" key="1">
    <citation type="journal article" date="2017" name="Gigascience">
        <title>Draft genome of the honey bee ectoparasitic mite, Tropilaelaps mercedesae, is shaped by the parasitic life history.</title>
        <authorList>
            <person name="Dong X."/>
            <person name="Armstrong S.D."/>
            <person name="Xia D."/>
            <person name="Makepeace B.L."/>
            <person name="Darby A.C."/>
            <person name="Kadowaki T."/>
        </authorList>
    </citation>
    <scope>NUCLEOTIDE SEQUENCE [LARGE SCALE GENOMIC DNA]</scope>
    <source>
        <strain evidence="1">Wuxi-XJTLU</strain>
    </source>
</reference>
<dbReference type="PANTHER" id="PTHR20921:SF0">
    <property type="entry name" value="TRANSMEMBRANE PROTEIN 222"/>
    <property type="match status" value="1"/>
</dbReference>
<dbReference type="EMBL" id="MNPL01013948">
    <property type="protein sequence ID" value="OQR71650.1"/>
    <property type="molecule type" value="Genomic_DNA"/>
</dbReference>
<gene>
    <name evidence="1" type="ORF">BIW11_03928</name>
</gene>
<keyword evidence="1" id="KW-0472">Membrane</keyword>
<organism evidence="1 2">
    <name type="scientific">Tropilaelaps mercedesae</name>
    <dbReference type="NCBI Taxonomy" id="418985"/>
    <lineage>
        <taxon>Eukaryota</taxon>
        <taxon>Metazoa</taxon>
        <taxon>Ecdysozoa</taxon>
        <taxon>Arthropoda</taxon>
        <taxon>Chelicerata</taxon>
        <taxon>Arachnida</taxon>
        <taxon>Acari</taxon>
        <taxon>Parasitiformes</taxon>
        <taxon>Mesostigmata</taxon>
        <taxon>Gamasina</taxon>
        <taxon>Dermanyssoidea</taxon>
        <taxon>Laelapidae</taxon>
        <taxon>Tropilaelaps</taxon>
    </lineage>
</organism>